<accession>B0MZM2</accession>
<protein>
    <submittedName>
        <fullName evidence="2">Uncharacterized protein</fullName>
    </submittedName>
</protein>
<keyword evidence="3" id="KW-1185">Reference proteome</keyword>
<organism evidence="2 3">
    <name type="scientific">Alistipes putredinis DSM 17216</name>
    <dbReference type="NCBI Taxonomy" id="445970"/>
    <lineage>
        <taxon>Bacteria</taxon>
        <taxon>Pseudomonadati</taxon>
        <taxon>Bacteroidota</taxon>
        <taxon>Bacteroidia</taxon>
        <taxon>Bacteroidales</taxon>
        <taxon>Rikenellaceae</taxon>
        <taxon>Alistipes</taxon>
    </lineage>
</organism>
<sequence>MAKTQTTIPETDTTQPDATVAAPSAATVEKDTASEKNPKKEQAPKAATEIPAAVLAILGKFPDYKELYIDADGSMYTPQTTPAIRGKAILYKNPYYKS</sequence>
<dbReference type="HOGENOM" id="CLU_169460_0_0_10"/>
<comment type="caution">
    <text evidence="2">The sequence shown here is derived from an EMBL/GenBank/DDBJ whole genome shotgun (WGS) entry which is preliminary data.</text>
</comment>
<feature type="compositionally biased region" description="Low complexity" evidence="1">
    <location>
        <begin position="1"/>
        <end position="17"/>
    </location>
</feature>
<evidence type="ECO:0000313" key="3">
    <source>
        <dbReference type="Proteomes" id="UP000005819"/>
    </source>
</evidence>
<gene>
    <name evidence="2" type="ORF">ALIPUT_02596</name>
</gene>
<dbReference type="RefSeq" id="WP_004328639.1">
    <property type="nucleotide sequence ID" value="NZ_DS499577.1"/>
</dbReference>
<evidence type="ECO:0000256" key="1">
    <source>
        <dbReference type="SAM" id="MobiDB-lite"/>
    </source>
</evidence>
<dbReference type="EMBL" id="ABFK02000020">
    <property type="protein sequence ID" value="EDS03058.1"/>
    <property type="molecule type" value="Genomic_DNA"/>
</dbReference>
<dbReference type="eggNOG" id="ENOG5033TY2">
    <property type="taxonomic scope" value="Bacteria"/>
</dbReference>
<feature type="region of interest" description="Disordered" evidence="1">
    <location>
        <begin position="1"/>
        <end position="47"/>
    </location>
</feature>
<evidence type="ECO:0000313" key="2">
    <source>
        <dbReference type="EMBL" id="EDS03058.1"/>
    </source>
</evidence>
<dbReference type="AlphaFoldDB" id="B0MZM2"/>
<feature type="compositionally biased region" description="Basic and acidic residues" evidence="1">
    <location>
        <begin position="28"/>
        <end position="43"/>
    </location>
</feature>
<proteinExistence type="predicted"/>
<dbReference type="GeneID" id="73802980"/>
<name>B0MZM2_9BACT</name>
<reference evidence="2" key="2">
    <citation type="submission" date="2013-09" db="EMBL/GenBank/DDBJ databases">
        <title>Draft genome sequence of Alistipes putredinis (DSM 17216).</title>
        <authorList>
            <person name="Sudarsanam P."/>
            <person name="Ley R."/>
            <person name="Guruge J."/>
            <person name="Turnbaugh P.J."/>
            <person name="Mahowald M."/>
            <person name="Liep D."/>
            <person name="Gordon J."/>
        </authorList>
    </citation>
    <scope>NUCLEOTIDE SEQUENCE</scope>
    <source>
        <strain evidence="2">DSM 17216</strain>
    </source>
</reference>
<dbReference type="Proteomes" id="UP000005819">
    <property type="component" value="Unassembled WGS sequence"/>
</dbReference>
<reference evidence="2" key="1">
    <citation type="submission" date="2007-10" db="EMBL/GenBank/DDBJ databases">
        <authorList>
            <person name="Fulton L."/>
            <person name="Clifton S."/>
            <person name="Fulton B."/>
            <person name="Xu J."/>
            <person name="Minx P."/>
            <person name="Pepin K.H."/>
            <person name="Johnson M."/>
            <person name="Thiruvilangam P."/>
            <person name="Bhonagiri V."/>
            <person name="Nash W.E."/>
            <person name="Mardis E.R."/>
            <person name="Wilson R.K."/>
        </authorList>
    </citation>
    <scope>NUCLEOTIDE SEQUENCE [LARGE SCALE GENOMIC DNA]</scope>
    <source>
        <strain evidence="2">DSM 17216</strain>
    </source>
</reference>
<dbReference type="OrthoDB" id="1046196at2"/>